<comment type="caution">
    <text evidence="2">The sequence shown here is derived from an EMBL/GenBank/DDBJ whole genome shotgun (WGS) entry which is preliminary data.</text>
</comment>
<reference evidence="3 4" key="2">
    <citation type="submission" date="2024-07" db="EMBL/GenBank/DDBJ databases">
        <authorList>
            <person name="Akdeniz Z."/>
        </authorList>
    </citation>
    <scope>NUCLEOTIDE SEQUENCE [LARGE SCALE GENOMIC DNA]</scope>
</reference>
<dbReference type="EMBL" id="CATOUU010000787">
    <property type="protein sequence ID" value="CAI9948266.1"/>
    <property type="molecule type" value="Genomic_DNA"/>
</dbReference>
<accession>A0AA86UE04</accession>
<keyword evidence="4" id="KW-1185">Reference proteome</keyword>
<keyword evidence="1" id="KW-0472">Membrane</keyword>
<keyword evidence="1" id="KW-1133">Transmembrane helix</keyword>
<feature type="transmembrane region" description="Helical" evidence="1">
    <location>
        <begin position="133"/>
        <end position="157"/>
    </location>
</feature>
<dbReference type="AlphaFoldDB" id="A0AA86UE04"/>
<dbReference type="Proteomes" id="UP001642409">
    <property type="component" value="Unassembled WGS sequence"/>
</dbReference>
<protein>
    <submittedName>
        <fullName evidence="3">Hypothetical_protein</fullName>
    </submittedName>
</protein>
<dbReference type="EMBL" id="CAXDID020000144">
    <property type="protein sequence ID" value="CAL6040149.1"/>
    <property type="molecule type" value="Genomic_DNA"/>
</dbReference>
<reference evidence="2" key="1">
    <citation type="submission" date="2023-06" db="EMBL/GenBank/DDBJ databases">
        <authorList>
            <person name="Kurt Z."/>
        </authorList>
    </citation>
    <scope>NUCLEOTIDE SEQUENCE</scope>
</reference>
<sequence length="181" mass="20312">MFALQFSMQQCYYYLTSQFVNQEFHLQFASDCHKKGDQLIVSFVPITQYQPTTFTKTVTIDEDQIAIVEFRCSEVIQDFPQCTEMVKNLKGNSSATVVIQQPDGGNFESFLNIFVEIEDVEIETTKGLKGWEIAIIVCCSVGAVVLIVVITCTVLYIKKKNAAMKLPLLQTGTVTATQVKN</sequence>
<evidence type="ECO:0000313" key="3">
    <source>
        <dbReference type="EMBL" id="CAL6040149.1"/>
    </source>
</evidence>
<proteinExistence type="predicted"/>
<keyword evidence="1" id="KW-0812">Transmembrane</keyword>
<evidence type="ECO:0000313" key="4">
    <source>
        <dbReference type="Proteomes" id="UP001642409"/>
    </source>
</evidence>
<evidence type="ECO:0000256" key="1">
    <source>
        <dbReference type="SAM" id="Phobius"/>
    </source>
</evidence>
<evidence type="ECO:0000313" key="2">
    <source>
        <dbReference type="EMBL" id="CAI9948266.1"/>
    </source>
</evidence>
<name>A0AA86UE04_9EUKA</name>
<gene>
    <name evidence="2" type="ORF">HINF_LOCUS35911</name>
    <name evidence="3" type="ORF">HINF_LOCUS38197</name>
</gene>
<organism evidence="2">
    <name type="scientific">Hexamita inflata</name>
    <dbReference type="NCBI Taxonomy" id="28002"/>
    <lineage>
        <taxon>Eukaryota</taxon>
        <taxon>Metamonada</taxon>
        <taxon>Diplomonadida</taxon>
        <taxon>Hexamitidae</taxon>
        <taxon>Hexamitinae</taxon>
        <taxon>Hexamita</taxon>
    </lineage>
</organism>